<accession>X8JMR6</accession>
<feature type="non-terminal residue" evidence="1">
    <location>
        <position position="83"/>
    </location>
</feature>
<sequence>MTNAHIQKLWGSLQVIINETEIIAEALPVLAPRPVARLEAMRRQLDERASRSGSSDMQQNISGKVGELERPPCIWAAVPAAAA</sequence>
<proteinExistence type="predicted"/>
<evidence type="ECO:0000313" key="2">
    <source>
        <dbReference type="Proteomes" id="UP000030108"/>
    </source>
</evidence>
<gene>
    <name evidence="1" type="ORF">RSOL_513430</name>
</gene>
<reference evidence="2" key="1">
    <citation type="journal article" date="2014" name="Genome Announc.">
        <title>Draft genome sequence of the plant-pathogenic soil fungus Rhizoctonia solani anastomosis group 3 strain Rhs1AP.</title>
        <authorList>
            <person name="Cubeta M.A."/>
            <person name="Thomas E."/>
            <person name="Dean R.A."/>
            <person name="Jabaji S."/>
            <person name="Neate S.M."/>
            <person name="Tavantzis S."/>
            <person name="Toda T."/>
            <person name="Vilgalys R."/>
            <person name="Bharathan N."/>
            <person name="Fedorova-Abrams N."/>
            <person name="Pakala S.B."/>
            <person name="Pakala S.M."/>
            <person name="Zafar N."/>
            <person name="Joardar V."/>
            <person name="Losada L."/>
            <person name="Nierman W.C."/>
        </authorList>
    </citation>
    <scope>NUCLEOTIDE SEQUENCE [LARGE SCALE GENOMIC DNA]</scope>
    <source>
        <strain evidence="2">AG-3</strain>
    </source>
</reference>
<dbReference type="EMBL" id="JATN01000313">
    <property type="protein sequence ID" value="EUC64501.1"/>
    <property type="molecule type" value="Genomic_DNA"/>
</dbReference>
<dbReference type="Proteomes" id="UP000030108">
    <property type="component" value="Unassembled WGS sequence"/>
</dbReference>
<evidence type="ECO:0000313" key="1">
    <source>
        <dbReference type="EMBL" id="EUC64501.1"/>
    </source>
</evidence>
<name>X8JMR6_9AGAM</name>
<comment type="caution">
    <text evidence="1">The sequence shown here is derived from an EMBL/GenBank/DDBJ whole genome shotgun (WGS) entry which is preliminary data.</text>
</comment>
<dbReference type="AlphaFoldDB" id="X8JMR6"/>
<protein>
    <submittedName>
        <fullName evidence="1">Uncharacterized protein</fullName>
    </submittedName>
</protein>
<organism evidence="1 2">
    <name type="scientific">Rhizoctonia solani AG-3 Rhs1AP</name>
    <dbReference type="NCBI Taxonomy" id="1086054"/>
    <lineage>
        <taxon>Eukaryota</taxon>
        <taxon>Fungi</taxon>
        <taxon>Dikarya</taxon>
        <taxon>Basidiomycota</taxon>
        <taxon>Agaricomycotina</taxon>
        <taxon>Agaricomycetes</taxon>
        <taxon>Cantharellales</taxon>
        <taxon>Ceratobasidiaceae</taxon>
        <taxon>Rhizoctonia</taxon>
    </lineage>
</organism>